<feature type="signal peptide" evidence="2">
    <location>
        <begin position="1"/>
        <end position="24"/>
    </location>
</feature>
<name>W4FZN0_APHAT</name>
<dbReference type="VEuPathDB" id="FungiDB:H257_12585"/>
<dbReference type="EMBL" id="KI913154">
    <property type="protein sequence ID" value="ETV72471.1"/>
    <property type="molecule type" value="Genomic_DNA"/>
</dbReference>
<keyword evidence="1" id="KW-0812">Transmembrane</keyword>
<evidence type="ECO:0000256" key="1">
    <source>
        <dbReference type="SAM" id="Phobius"/>
    </source>
</evidence>
<feature type="chain" id="PRO_5004840815" evidence="2">
    <location>
        <begin position="25"/>
        <end position="115"/>
    </location>
</feature>
<organism evidence="3">
    <name type="scientific">Aphanomyces astaci</name>
    <name type="common">Crayfish plague agent</name>
    <dbReference type="NCBI Taxonomy" id="112090"/>
    <lineage>
        <taxon>Eukaryota</taxon>
        <taxon>Sar</taxon>
        <taxon>Stramenopiles</taxon>
        <taxon>Oomycota</taxon>
        <taxon>Saprolegniomycetes</taxon>
        <taxon>Saprolegniales</taxon>
        <taxon>Verrucalvaceae</taxon>
        <taxon>Aphanomyces</taxon>
    </lineage>
</organism>
<dbReference type="OrthoDB" id="10257284at2759"/>
<keyword evidence="1" id="KW-0472">Membrane</keyword>
<feature type="transmembrane region" description="Helical" evidence="1">
    <location>
        <begin position="65"/>
        <end position="86"/>
    </location>
</feature>
<protein>
    <submittedName>
        <fullName evidence="3">Uncharacterized protein</fullName>
    </submittedName>
</protein>
<evidence type="ECO:0000313" key="3">
    <source>
        <dbReference type="EMBL" id="ETV72471.1"/>
    </source>
</evidence>
<dbReference type="RefSeq" id="XP_009838153.1">
    <property type="nucleotide sequence ID" value="XM_009839851.1"/>
</dbReference>
<evidence type="ECO:0000256" key="2">
    <source>
        <dbReference type="SAM" id="SignalP"/>
    </source>
</evidence>
<keyword evidence="1" id="KW-1133">Transmembrane helix</keyword>
<keyword evidence="2" id="KW-0732">Signal</keyword>
<accession>W4FZN0</accession>
<reference evidence="3" key="1">
    <citation type="submission" date="2013-12" db="EMBL/GenBank/DDBJ databases">
        <title>The Genome Sequence of Aphanomyces astaci APO3.</title>
        <authorList>
            <consortium name="The Broad Institute Genomics Platform"/>
            <person name="Russ C."/>
            <person name="Tyler B."/>
            <person name="van West P."/>
            <person name="Dieguez-Uribeondo J."/>
            <person name="Young S.K."/>
            <person name="Zeng Q."/>
            <person name="Gargeya S."/>
            <person name="Fitzgerald M."/>
            <person name="Abouelleil A."/>
            <person name="Alvarado L."/>
            <person name="Chapman S.B."/>
            <person name="Gainer-Dewar J."/>
            <person name="Goldberg J."/>
            <person name="Griggs A."/>
            <person name="Gujja S."/>
            <person name="Hansen M."/>
            <person name="Howarth C."/>
            <person name="Imamovic A."/>
            <person name="Ireland A."/>
            <person name="Larimer J."/>
            <person name="McCowan C."/>
            <person name="Murphy C."/>
            <person name="Pearson M."/>
            <person name="Poon T.W."/>
            <person name="Priest M."/>
            <person name="Roberts A."/>
            <person name="Saif S."/>
            <person name="Shea T."/>
            <person name="Sykes S."/>
            <person name="Wortman J."/>
            <person name="Nusbaum C."/>
            <person name="Birren B."/>
        </authorList>
    </citation>
    <scope>NUCLEOTIDE SEQUENCE [LARGE SCALE GENOMIC DNA]</scope>
    <source>
        <strain evidence="3">APO3</strain>
    </source>
</reference>
<dbReference type="AlphaFoldDB" id="W4FZN0"/>
<gene>
    <name evidence="3" type="ORF">H257_12585</name>
</gene>
<sequence>MKVQHPALTFVVVLLLCLQTSALALDDVGNVVQVPQVTSEALAETTEDTSLQVAAEAEETQSLSIGSGVIFVAGVAMLGIIGYVVYRQHRRNVAKEHDNQLMQSLLDSEMDYAAM</sequence>
<dbReference type="GeneID" id="20814581"/>
<proteinExistence type="predicted"/>